<protein>
    <submittedName>
        <fullName evidence="2">MBL fold metallo-hydrolase</fullName>
    </submittedName>
</protein>
<dbReference type="Gene3D" id="3.60.15.10">
    <property type="entry name" value="Ribonuclease Z/Hydroxyacylglutathione hydrolase-like"/>
    <property type="match status" value="1"/>
</dbReference>
<evidence type="ECO:0000313" key="2">
    <source>
        <dbReference type="EMBL" id="MBU3855299.1"/>
    </source>
</evidence>
<sequence>MKIEFMSLASGSSGNCYYLATDNNAILIDAGIGIRTIKKVFKEHGLSLGKVRGVLVTHDHADHIKAVGHLGEKYNIPVYSTEEIHGGMRKSYCMTEKLSGEHIRFIRKNETFQLADFNVTCFEVPHDGTDNVGYCITAEDKVFSFLTDIGHITPEAARFIREANYLIIEANYDETMLQMGPYPPHLKARIAGPNGHLSNRELADYLAENFTDRLKYVWLCHLSKDNNHPELALKTVELALKEKGITVGKDLQVVPLRRVLPSDMYHFE</sequence>
<dbReference type="EMBL" id="JAHLFJ010000021">
    <property type="protein sequence ID" value="MBU3855299.1"/>
    <property type="molecule type" value="Genomic_DNA"/>
</dbReference>
<reference evidence="2" key="1">
    <citation type="journal article" date="2021" name="PeerJ">
        <title>Extensive microbial diversity within the chicken gut microbiome revealed by metagenomics and culture.</title>
        <authorList>
            <person name="Gilroy R."/>
            <person name="Ravi A."/>
            <person name="Getino M."/>
            <person name="Pursley I."/>
            <person name="Horton D.L."/>
            <person name="Alikhan N.F."/>
            <person name="Baker D."/>
            <person name="Gharbi K."/>
            <person name="Hall N."/>
            <person name="Watson M."/>
            <person name="Adriaenssens E.M."/>
            <person name="Foster-Nyarko E."/>
            <person name="Jarju S."/>
            <person name="Secka A."/>
            <person name="Antonio M."/>
            <person name="Oren A."/>
            <person name="Chaudhuri R.R."/>
            <person name="La Ragione R."/>
            <person name="Hildebrand F."/>
            <person name="Pallen M.J."/>
        </authorList>
    </citation>
    <scope>NUCLEOTIDE SEQUENCE</scope>
    <source>
        <strain evidence="2">8470</strain>
    </source>
</reference>
<comment type="caution">
    <text evidence="2">The sequence shown here is derived from an EMBL/GenBank/DDBJ whole genome shotgun (WGS) entry which is preliminary data.</text>
</comment>
<dbReference type="Pfam" id="PF12706">
    <property type="entry name" value="Lactamase_B_2"/>
    <property type="match status" value="1"/>
</dbReference>
<dbReference type="PANTHER" id="PTHR47619">
    <property type="entry name" value="METALLO-HYDROLASE YYCJ-RELATED"/>
    <property type="match status" value="1"/>
</dbReference>
<evidence type="ECO:0000313" key="3">
    <source>
        <dbReference type="Proteomes" id="UP000784286"/>
    </source>
</evidence>
<proteinExistence type="predicted"/>
<name>A0A948X1Q3_9BACT</name>
<accession>A0A948X1Q3</accession>
<reference evidence="2" key="2">
    <citation type="submission" date="2021-04" db="EMBL/GenBank/DDBJ databases">
        <authorList>
            <person name="Gilroy R."/>
        </authorList>
    </citation>
    <scope>NUCLEOTIDE SEQUENCE</scope>
    <source>
        <strain evidence="2">8470</strain>
    </source>
</reference>
<evidence type="ECO:0000259" key="1">
    <source>
        <dbReference type="SMART" id="SM00849"/>
    </source>
</evidence>
<dbReference type="PANTHER" id="PTHR47619:SF1">
    <property type="entry name" value="EXODEOXYRIBONUCLEASE WALJ"/>
    <property type="match status" value="1"/>
</dbReference>
<dbReference type="SUPFAM" id="SSF56281">
    <property type="entry name" value="Metallo-hydrolase/oxidoreductase"/>
    <property type="match status" value="1"/>
</dbReference>
<dbReference type="AlphaFoldDB" id="A0A948X1Q3"/>
<gene>
    <name evidence="2" type="ORF">H9928_01835</name>
</gene>
<organism evidence="2 3">
    <name type="scientific">Candidatus Phocaeicola excrementipullorum</name>
    <dbReference type="NCBI Taxonomy" id="2838731"/>
    <lineage>
        <taxon>Bacteria</taxon>
        <taxon>Pseudomonadati</taxon>
        <taxon>Bacteroidota</taxon>
        <taxon>Bacteroidia</taxon>
        <taxon>Bacteroidales</taxon>
        <taxon>Bacteroidaceae</taxon>
        <taxon>Phocaeicola</taxon>
    </lineage>
</organism>
<dbReference type="InterPro" id="IPR036866">
    <property type="entry name" value="RibonucZ/Hydroxyglut_hydro"/>
</dbReference>
<dbReference type="SMART" id="SM00849">
    <property type="entry name" value="Lactamase_B"/>
    <property type="match status" value="1"/>
</dbReference>
<dbReference type="InterPro" id="IPR052533">
    <property type="entry name" value="WalJ/YycJ-like"/>
</dbReference>
<feature type="domain" description="Metallo-beta-lactamase" evidence="1">
    <location>
        <begin position="13"/>
        <end position="185"/>
    </location>
</feature>
<dbReference type="InterPro" id="IPR001279">
    <property type="entry name" value="Metallo-B-lactamas"/>
</dbReference>
<dbReference type="Proteomes" id="UP000784286">
    <property type="component" value="Unassembled WGS sequence"/>
</dbReference>